<evidence type="ECO:0000313" key="2">
    <source>
        <dbReference type="EMBL" id="AXX89960.1"/>
    </source>
</evidence>
<dbReference type="PANTHER" id="PTHR33525:SF3">
    <property type="entry name" value="RIBONUCLEASE Y"/>
    <property type="match status" value="1"/>
</dbReference>
<dbReference type="Gene3D" id="1.10.3210.10">
    <property type="entry name" value="Hypothetical protein af1432"/>
    <property type="match status" value="1"/>
</dbReference>
<accession>A0AAD0SS41</accession>
<dbReference type="SUPFAM" id="SSF109604">
    <property type="entry name" value="HD-domain/PDEase-like"/>
    <property type="match status" value="1"/>
</dbReference>
<reference evidence="2 3" key="1">
    <citation type="submission" date="2018-08" db="EMBL/GenBank/DDBJ databases">
        <title>Complete genome of the Arcobacter suis type strain LMG 26152.</title>
        <authorList>
            <person name="Miller W.G."/>
            <person name="Yee E."/>
            <person name="Bono J.L."/>
        </authorList>
    </citation>
    <scope>NUCLEOTIDE SEQUENCE [LARGE SCALE GENOMIC DNA]</scope>
    <source>
        <strain evidence="2 3">CECT 7833</strain>
    </source>
</reference>
<dbReference type="InterPro" id="IPR052340">
    <property type="entry name" value="RNase_Y/CdgJ"/>
</dbReference>
<sequence length="272" mass="30805">MLENILEKIESLPPLPQTIEEIENFRKKKDKEIDELVKIIEKDALVITTLLKISNSALFGFRSKVETVGRVISLLGINFTIYVAISETFNNILTTDLSPYCINTEDFTKASSASYNLVNLWLGDVDNNLKEEILLASILQEIGKFILSELIVSRGLSEQFSKKIEEGIDTVDVEKELIGFTTSQVTAEIFKYWGFDDKLVNMIQFVDNTNICSAEYKQRAQVLDVIKTACNPYSLLSDSSTKKALKKAISYNLETDFLNKAIETLQNRLLEH</sequence>
<proteinExistence type="predicted"/>
<organism evidence="2 3">
    <name type="scientific">Arcobacter suis CECT 7833</name>
    <dbReference type="NCBI Taxonomy" id="663365"/>
    <lineage>
        <taxon>Bacteria</taxon>
        <taxon>Pseudomonadati</taxon>
        <taxon>Campylobacterota</taxon>
        <taxon>Epsilonproteobacteria</taxon>
        <taxon>Campylobacterales</taxon>
        <taxon>Arcobacteraceae</taxon>
        <taxon>Arcobacter</taxon>
    </lineage>
</organism>
<dbReference type="Pfam" id="PF08668">
    <property type="entry name" value="HDOD"/>
    <property type="match status" value="1"/>
</dbReference>
<dbReference type="RefSeq" id="WP_118886484.1">
    <property type="nucleotide sequence ID" value="NZ_CP032100.1"/>
</dbReference>
<dbReference type="KEGG" id="asui:ASUIS_1479"/>
<dbReference type="PANTHER" id="PTHR33525">
    <property type="match status" value="1"/>
</dbReference>
<evidence type="ECO:0000313" key="3">
    <source>
        <dbReference type="Proteomes" id="UP000263040"/>
    </source>
</evidence>
<dbReference type="PROSITE" id="PS51833">
    <property type="entry name" value="HDOD"/>
    <property type="match status" value="1"/>
</dbReference>
<dbReference type="InterPro" id="IPR013976">
    <property type="entry name" value="HDOD"/>
</dbReference>
<gene>
    <name evidence="2" type="ORF">ASUIS_1479</name>
</gene>
<keyword evidence="3" id="KW-1185">Reference proteome</keyword>
<evidence type="ECO:0000259" key="1">
    <source>
        <dbReference type="PROSITE" id="PS51833"/>
    </source>
</evidence>
<protein>
    <submittedName>
        <fullName evidence="2">HDOD domain-containing protein</fullName>
    </submittedName>
</protein>
<feature type="domain" description="HDOD" evidence="1">
    <location>
        <begin position="12"/>
        <end position="209"/>
    </location>
</feature>
<dbReference type="EMBL" id="CP032100">
    <property type="protein sequence ID" value="AXX89960.1"/>
    <property type="molecule type" value="Genomic_DNA"/>
</dbReference>
<dbReference type="AlphaFoldDB" id="A0AAD0SS41"/>
<name>A0AAD0SS41_9BACT</name>
<dbReference type="Proteomes" id="UP000263040">
    <property type="component" value="Chromosome"/>
</dbReference>